<gene>
    <name evidence="3" type="ORF">G6048_28920</name>
</gene>
<dbReference type="EMBL" id="JAAKZX010000111">
    <property type="protein sequence ID" value="NGO45988.1"/>
    <property type="molecule type" value="Genomic_DNA"/>
</dbReference>
<proteinExistence type="predicted"/>
<dbReference type="Gene3D" id="2.30.110.10">
    <property type="entry name" value="Electron Transport, Fmn-binding Protein, Chain A"/>
    <property type="match status" value="1"/>
</dbReference>
<comment type="caution">
    <text evidence="3">The sequence shown here is derived from an EMBL/GenBank/DDBJ whole genome shotgun (WGS) entry which is preliminary data.</text>
</comment>
<dbReference type="Proteomes" id="UP001518140">
    <property type="component" value="Unassembled WGS sequence"/>
</dbReference>
<feature type="region of interest" description="Disordered" evidence="1">
    <location>
        <begin position="1"/>
        <end position="22"/>
    </location>
</feature>
<organism evidence="3 4">
    <name type="scientific">Streptomyces ureilyticus</name>
    <dbReference type="NCBI Taxonomy" id="1775131"/>
    <lineage>
        <taxon>Bacteria</taxon>
        <taxon>Bacillati</taxon>
        <taxon>Actinomycetota</taxon>
        <taxon>Actinomycetes</taxon>
        <taxon>Kitasatosporales</taxon>
        <taxon>Streptomycetaceae</taxon>
        <taxon>Streptomyces</taxon>
    </lineage>
</organism>
<accession>A0ABX0DVN2</accession>
<feature type="domain" description="Pyridoxamine 5'-phosphate oxidase N-terminal" evidence="2">
    <location>
        <begin position="28"/>
        <end position="134"/>
    </location>
</feature>
<protein>
    <submittedName>
        <fullName evidence="3">Pyridoxamine 5'-phosphate oxidase family protein</fullName>
    </submittedName>
</protein>
<dbReference type="RefSeq" id="WP_165342536.1">
    <property type="nucleotide sequence ID" value="NZ_JAAKZX010000111.1"/>
</dbReference>
<evidence type="ECO:0000313" key="4">
    <source>
        <dbReference type="Proteomes" id="UP001518140"/>
    </source>
</evidence>
<dbReference type="InterPro" id="IPR011576">
    <property type="entry name" value="Pyridox_Oxase_N"/>
</dbReference>
<evidence type="ECO:0000259" key="2">
    <source>
        <dbReference type="Pfam" id="PF01243"/>
    </source>
</evidence>
<evidence type="ECO:0000256" key="1">
    <source>
        <dbReference type="SAM" id="MobiDB-lite"/>
    </source>
</evidence>
<name>A0ABX0DVN2_9ACTN</name>
<sequence length="153" mass="17533">MTVVHADPRSRAQRRRDTEDRLTRDDDVWVASASADGAPYLVPLSHDWDGEALLVATPAKSPTGRNLAATGTARLALGHTRDVSMIDGDVEVLEIDELPQQRADRFAARTGFDPRQLTTPYRWFRITPRRIQAWREENELRDRELMRDGRWLV</sequence>
<dbReference type="Pfam" id="PF01243">
    <property type="entry name" value="PNPOx_N"/>
    <property type="match status" value="1"/>
</dbReference>
<keyword evidence="4" id="KW-1185">Reference proteome</keyword>
<evidence type="ECO:0000313" key="3">
    <source>
        <dbReference type="EMBL" id="NGO45988.1"/>
    </source>
</evidence>
<dbReference type="SUPFAM" id="SSF50475">
    <property type="entry name" value="FMN-binding split barrel"/>
    <property type="match status" value="1"/>
</dbReference>
<dbReference type="InterPro" id="IPR012349">
    <property type="entry name" value="Split_barrel_FMN-bd"/>
</dbReference>
<reference evidence="3 4" key="1">
    <citation type="submission" date="2020-02" db="EMBL/GenBank/DDBJ databases">
        <title>Whole-genome analyses of novel actinobacteria.</title>
        <authorList>
            <person name="Sahin N."/>
            <person name="Tokatli A."/>
        </authorList>
    </citation>
    <scope>NUCLEOTIDE SEQUENCE [LARGE SCALE GENOMIC DNA]</scope>
    <source>
        <strain evidence="3 4">YC419</strain>
    </source>
</reference>